<reference evidence="2 3" key="1">
    <citation type="journal article" date="2023" name="Nucleic Acids Res.">
        <title>The hologenome of Daphnia magna reveals possible DNA methylation and microbiome-mediated evolution of the host genome.</title>
        <authorList>
            <person name="Chaturvedi A."/>
            <person name="Li X."/>
            <person name="Dhandapani V."/>
            <person name="Marshall H."/>
            <person name="Kissane S."/>
            <person name="Cuenca-Cambronero M."/>
            <person name="Asole G."/>
            <person name="Calvet F."/>
            <person name="Ruiz-Romero M."/>
            <person name="Marangio P."/>
            <person name="Guigo R."/>
            <person name="Rago D."/>
            <person name="Mirbahai L."/>
            <person name="Eastwood N."/>
            <person name="Colbourne J.K."/>
            <person name="Zhou J."/>
            <person name="Mallon E."/>
            <person name="Orsini L."/>
        </authorList>
    </citation>
    <scope>NUCLEOTIDE SEQUENCE [LARGE SCALE GENOMIC DNA]</scope>
    <source>
        <strain evidence="2">LRV0_1</strain>
    </source>
</reference>
<keyword evidence="3" id="KW-1185">Reference proteome</keyword>
<gene>
    <name evidence="2" type="ORF">OUZ56_029984</name>
</gene>
<proteinExistence type="predicted"/>
<dbReference type="EMBL" id="JAOYFB010000040">
    <property type="protein sequence ID" value="KAK4037961.1"/>
    <property type="molecule type" value="Genomic_DNA"/>
</dbReference>
<feature type="region of interest" description="Disordered" evidence="1">
    <location>
        <begin position="239"/>
        <end position="283"/>
    </location>
</feature>
<dbReference type="Proteomes" id="UP001234178">
    <property type="component" value="Unassembled WGS sequence"/>
</dbReference>
<feature type="compositionally biased region" description="Polar residues" evidence="1">
    <location>
        <begin position="270"/>
        <end position="283"/>
    </location>
</feature>
<feature type="compositionally biased region" description="Low complexity" evidence="1">
    <location>
        <begin position="241"/>
        <end position="256"/>
    </location>
</feature>
<organism evidence="2 3">
    <name type="scientific">Daphnia magna</name>
    <dbReference type="NCBI Taxonomy" id="35525"/>
    <lineage>
        <taxon>Eukaryota</taxon>
        <taxon>Metazoa</taxon>
        <taxon>Ecdysozoa</taxon>
        <taxon>Arthropoda</taxon>
        <taxon>Crustacea</taxon>
        <taxon>Branchiopoda</taxon>
        <taxon>Diplostraca</taxon>
        <taxon>Cladocera</taxon>
        <taxon>Anomopoda</taxon>
        <taxon>Daphniidae</taxon>
        <taxon>Daphnia</taxon>
    </lineage>
</organism>
<dbReference type="PANTHER" id="PTHR33066">
    <property type="entry name" value="INTEGRASE_SAM-LIKE_N DOMAIN-CONTAINING PROTEIN"/>
    <property type="match status" value="1"/>
</dbReference>
<sequence length="325" mass="36716">MYDCMSITRSQPCVDPFITQPFNAKNDKERKSTRLGTTPFYIRPFSALENADPEEVPIASAKKRSREEADDSASRKFTPSDARVIRKYYESKFQKRSVYLHCPKIDHSMARRVKEKRGPELTKVEQKEKALTSMQFKLLDIARPLLFISESLAADKTDVNLDVRDACRGSIRLLGHAFTSITAKRRENILKFMDPRFESLQNEPERFDLDESDELFGRSFLRSMVEDADNDAKLRIVNRASNSRQRQSGHSGSSVSSHHHGRGRQSASSNFPSGTSRGGFSNNFPEKEGVRIPFISIPSVPFAQSNIGMSAELEAICDAEVQSLL</sequence>
<feature type="region of interest" description="Disordered" evidence="1">
    <location>
        <begin position="53"/>
        <end position="77"/>
    </location>
</feature>
<accession>A0ABR0B8G0</accession>
<protein>
    <submittedName>
        <fullName evidence="2">Uncharacterized protein</fullName>
    </submittedName>
</protein>
<evidence type="ECO:0000313" key="2">
    <source>
        <dbReference type="EMBL" id="KAK4037961.1"/>
    </source>
</evidence>
<dbReference type="PANTHER" id="PTHR33066:SF2">
    <property type="entry name" value="FILAGGRIN-2-LIKE"/>
    <property type="match status" value="1"/>
</dbReference>
<evidence type="ECO:0000313" key="3">
    <source>
        <dbReference type="Proteomes" id="UP001234178"/>
    </source>
</evidence>
<name>A0ABR0B8G0_9CRUS</name>
<evidence type="ECO:0000256" key="1">
    <source>
        <dbReference type="SAM" id="MobiDB-lite"/>
    </source>
</evidence>
<comment type="caution">
    <text evidence="2">The sequence shown here is derived from an EMBL/GenBank/DDBJ whole genome shotgun (WGS) entry which is preliminary data.</text>
</comment>